<comment type="caution">
    <text evidence="6">The sequence shown here is derived from an EMBL/GenBank/DDBJ whole genome shotgun (WGS) entry which is preliminary data.</text>
</comment>
<feature type="compositionally biased region" description="Basic and acidic residues" evidence="1">
    <location>
        <begin position="869"/>
        <end position="893"/>
    </location>
</feature>
<dbReference type="Proteomes" id="UP001158297">
    <property type="component" value="Unassembled WGS sequence"/>
</dbReference>
<reference evidence="6" key="1">
    <citation type="submission" date="2022-09" db="EMBL/GenBank/DDBJ databases">
        <title>Intensive care unit water sources are persistently colonized with multi-drug resistant bacteria and are the site of extensive horizontal gene transfer of antibiotic resistance genes.</title>
        <authorList>
            <person name="Diorio-Toth L."/>
        </authorList>
    </citation>
    <scope>NUCLEOTIDE SEQUENCE</scope>
    <source>
        <strain evidence="6">GD04130</strain>
    </source>
</reference>
<evidence type="ECO:0000313" key="7">
    <source>
        <dbReference type="Proteomes" id="UP001158297"/>
    </source>
</evidence>
<sequence length="3069" mass="326778">MAAINDTVIEGANAAAGTASAIANFVRPGNVASQWVDKNIVEAGEAAQSDVVKAEKARYSQEMQDADGMGGEVGATLGYVARNPLLAAAQAAGSFATPGLAIKGATAGARALGLGTKGTTRAGLAAGAGVGAAGAGGDAAGTAYELSREGGATDEQAVAAARGASVLPAAIGAAGGLVGAERLVAGAGGFKGGLVARALKTGAVESAPEALEEGVTQYEGQRAAVPFNPDLDPMKGVAGAATMGGVLGAATGAGTSLLTRDSQAPVRKPSEDLGLDPSNGPLSKAAAAAVDEGRAAAPMQPEQAAQPEDGLSLQPVEQPETPATPSMAERLEALPQQARTQADQLLREIADERTPEGVKRFRANELQQLLDANPMPQVPSMDISQEDRIATGPIVRGFDPSTGQAPARPLELADAQPQYEGGIDFEQQPQAEPSSLIQLAEWYERSAQGNRDAANPVDQVQQQVRQGTQYTDAAQVQAARQAVEDAWLSLNAGESVSQAQADGGPGVEAAPADLTAETNARLRAGRVASGVRNAFDDGAPNTLRVIQYVNQGLRTIGEPTLTSPEIARIRRLADARTAFAGLNQRADLPADPAPAVDANADNSAMEALIPERPALQPAMEQGAPGGAADPAQRAVAGNADIAGDRVGGEWVAFGPSSGTLGVPRAQMPQVDAAHRGALVNYLKGQGIASEQAEVPANSLKPTQAEFSEAKVRKASKRTGGDRAILVSSDGYVVDGHHQWLAKRQDGQPVKVLQLQAPISQLLPLVGDFPSARTAEGAQATSQGQPSNGPATPLNDESQAAAPDAPQVQTPGSAVPQQEGVADATQATQAQQTSAQPTQAGAAPTLPSGTPVAQGRPGTQGGQQTAGVAKRHEFNVGGKDPHTVTYQLKDDGRLSRTTTYPDGESSTTELMTDKNGNETWVSHAGYEKGEFYPVKHSPDAATRAIRDDMEGKAVEVAQAPAQATQAQQTGAQPQAQAAAGAESQGQGALAPALPQRVEQTGGVQEIKDLAQQFRERNRQSGADTDRTFAAVLDGFARDVETGKRTLESVQPALARYKQLAGQAIQPQIAEQPTEAAPAPAAVVAAPDNAGPVGAQPEQAGGDQAADAAPSQAGNQSQSSLPAATKTEAGGGRQVSTSAEKATAQQAQKAQPATKSVAPAARIEDVGEKIGGARKDVWSGFRDDIGAVSDDAIAEQPLSKVWPQPDYQKLIDAGLDAGTVAMVRSLRDAIPSKPRQSFKVRRWAAQVKELRAFALEMLDGQMPHQKLRTELLKAGSRDLRGIAGRAELYEAVGHGQSLEGITFGEHFYTLYKGKPNVTLWAVEQAANSSSFGNWPRELATGDTKEQALEAFKKLHANQAKQEAKANVPSFDIWSTRRTGEIHVGKKIGRNYAELAGPFKTVREAREYRDQNLDALTTKLEKYKEVPVERADTNRPRVGQDMRQGLDVTPEQFREAFGFRGVEFGNWVEQGRRQQDLNDAFDALMDMAAVLQLPPKAISLNGELGLAFGARGAGGKNPAAAHYERGKVVINLTKKSGAGSLGHEWWHAVDNYFARMRGQADGMLTEASDVSVLSRGPAKTFAPNANVRQEMVQAFAEVIKAINNTSLRARAAVLDARRAKEYWGTDPELSARAFESYLIAKLEDQNASNDYLANVVDEQFWEAQAALGMRLEGSYPYAKAGEVPAIRAAFDHFFHTVETKETDKGVAMFSRTERPAVFNTTAVQMRRAMVQRTVGSLTQGWGQSPRITVVDSMNDPRVPEAVREADQAQRSQGATGEPEGFWYQGQVYLVASALPTSADATRVLYHEVLGHHGLRGRFGAALDKVLDQVAKLRRKDVAAKASEYGLDMGNPDHVAYAAEEVLAELAQTRPDLGFVQRAIAAIRNFLRSHVPGFKALELTDADIVQGYLLPARGWVERSGLLDAQEEAASSMEPTGQAFSRAPSVESAAFKRWYGDWQNAAQGVPNNDSINLDTRGERALNAVQREGSVGAYPDGATRVGDFTFPGASGPVGRDGAPARLFHGTRDDITAFDRGAASRKDNGWLGAGFYFTSEPFIADLYSGAKQGAVGRNTMPVYVAVRNPYVASHAEKAEMKHWTRERLEQHTQALIEQGYDGVVLEGDGGVIELVAFEPTQVKSAIGNNGNYDPANPDIRYSRSQPADAIRSSMGSLTADQERKASWAAPSASQWDDLTYKLQDKHIDTKRVLESIRATGKAIGDDLDVYLQEELYHGRAAKRTEDFVAQELEPLVRYMSGAGLKMPELEEFLHARHAKEANAVIARRNPDLPDGGSGMTNAEADAVMAGYSPTKRSLLGKAAEKVDAIIAQTRQTFVEYGLESQDTVDAWGQTFAHYVPLMREQEGDGMAGLGTGQGFSVKGKEVKGRTGSTKKVVDILANIAMQRERAIVRGEKNRVAAALVGLAKANPSGFWKVDVVPTRQVLGKDGMVKTEHDPLYKQRDNVVVAKIPEVDAKTGKVVVKEHAVLFDENDARALRMAQALKNLDAAQLEGMLGATAKVTRYLAAINTQYNPIFGVTNLVRDLQGAAINLQSTELAGRHGEVLAQSLPALRGIYSEMRAQRKGETTGTPWSQLWEEFQGVGGQTGYRDQFRTSADRGEAIEKALDPGSWADSGLGKLFTANGALKVPMEFARKKAQWLFQWLEDYNTAMENGVRLATYKAGLDAGLSKERAASIAKNLTTNFNRKGQVAQQVGALYAFFNASMQGTARIGQAIFTMEPGKPKTMRLSPLGKKVVFGGVTLGVMQALLLAAAGFDEEEPQEFVRERNLIIPVGGKKYITIPMPLGLHVLPNLGRIPAEFAMGGFQNPSATAIKVMSLFADAFNPMGSAGLSMQTLVPTVLDPLAALAENKDFSGRSIAKESFNQATPGHALGRDSASALATWVAQAINFLSGGTQYVRGEFSPTPDQIEYLVGQATGGVGRELLKLQSTAKGLMDGDEVPPHKVPLLGRFYGDSDTPSAKQATFYGHMDSVRRHAEQVKGLRLDGNASEALAYAASHPEARLAFAARKASQDVQKMRELRRELELQGASKEAIRNMDQRMVQRMELFNELVGRTVGAS</sequence>
<feature type="compositionally biased region" description="Low complexity" evidence="1">
    <location>
        <begin position="852"/>
        <end position="866"/>
    </location>
</feature>
<proteinExistence type="predicted"/>
<feature type="domain" description="Large polyvalent protein-associated" evidence="4">
    <location>
        <begin position="1313"/>
        <end position="1453"/>
    </location>
</feature>
<dbReference type="RefSeq" id="WP_279860144.1">
    <property type="nucleotide sequence ID" value="NZ_JAODZU010000010.1"/>
</dbReference>
<dbReference type="EMBL" id="JAODZU010000010">
    <property type="protein sequence ID" value="MDH0363468.1"/>
    <property type="molecule type" value="Genomic_DNA"/>
</dbReference>
<dbReference type="InterPro" id="IPR049522">
    <property type="entry name" value="ART-PolyVal_dom"/>
</dbReference>
<feature type="compositionally biased region" description="Low complexity" evidence="1">
    <location>
        <begin position="1084"/>
        <end position="1112"/>
    </location>
</feature>
<organism evidence="6 7">
    <name type="scientific">Comamonas aquatica</name>
    <dbReference type="NCBI Taxonomy" id="225991"/>
    <lineage>
        <taxon>Bacteria</taxon>
        <taxon>Pseudomonadati</taxon>
        <taxon>Pseudomonadota</taxon>
        <taxon>Betaproteobacteria</taxon>
        <taxon>Burkholderiales</taxon>
        <taxon>Comamonadaceae</taxon>
        <taxon>Comamonas</taxon>
    </lineage>
</organism>
<evidence type="ECO:0000259" key="2">
    <source>
        <dbReference type="Pfam" id="PF18760"/>
    </source>
</evidence>
<feature type="domain" description="Large polyvalent protein associated" evidence="5">
    <location>
        <begin position="2770"/>
        <end position="2958"/>
    </location>
</feature>
<dbReference type="InterPro" id="IPR040651">
    <property type="entry name" value="LPD5"/>
</dbReference>
<name>A0AA42L2G7_9BURK</name>
<evidence type="ECO:0000259" key="5">
    <source>
        <dbReference type="Pfam" id="PF18857"/>
    </source>
</evidence>
<dbReference type="Pfam" id="PF18796">
    <property type="entry name" value="LPD1"/>
    <property type="match status" value="1"/>
</dbReference>
<feature type="compositionally biased region" description="Polar residues" evidence="1">
    <location>
        <begin position="778"/>
        <end position="797"/>
    </location>
</feature>
<dbReference type="Pfam" id="PF18760">
    <property type="entry name" value="ART-PolyVal"/>
    <property type="match status" value="1"/>
</dbReference>
<evidence type="ECO:0000259" key="3">
    <source>
        <dbReference type="Pfam" id="PF18796"/>
    </source>
</evidence>
<gene>
    <name evidence="6" type="ORF">N7330_10465</name>
</gene>
<feature type="domain" description="Large polyvalent protein-associated" evidence="3">
    <location>
        <begin position="1611"/>
        <end position="1697"/>
    </location>
</feature>
<dbReference type="Pfam" id="PF18799">
    <property type="entry name" value="LPD5"/>
    <property type="match status" value="1"/>
</dbReference>
<feature type="region of interest" description="Disordered" evidence="1">
    <location>
        <begin position="772"/>
        <end position="911"/>
    </location>
</feature>
<feature type="compositionally biased region" description="Low complexity" evidence="1">
    <location>
        <begin position="821"/>
        <end position="844"/>
    </location>
</feature>
<feature type="compositionally biased region" description="Low complexity" evidence="1">
    <location>
        <begin position="1134"/>
        <end position="1154"/>
    </location>
</feature>
<evidence type="ECO:0000256" key="1">
    <source>
        <dbReference type="SAM" id="MobiDB-lite"/>
    </source>
</evidence>
<dbReference type="InterPro" id="IPR040561">
    <property type="entry name" value="LPD38"/>
</dbReference>
<feature type="region of interest" description="Disordered" evidence="1">
    <location>
        <begin position="259"/>
        <end position="325"/>
    </location>
</feature>
<feature type="compositionally biased region" description="Low complexity" evidence="1">
    <location>
        <begin position="959"/>
        <end position="987"/>
    </location>
</feature>
<feature type="region of interest" description="Disordered" evidence="1">
    <location>
        <begin position="1084"/>
        <end position="1158"/>
    </location>
</feature>
<feature type="compositionally biased region" description="Polar residues" evidence="1">
    <location>
        <begin position="806"/>
        <end position="815"/>
    </location>
</feature>
<feature type="compositionally biased region" description="Polar residues" evidence="1">
    <location>
        <begin position="894"/>
        <end position="909"/>
    </location>
</feature>
<evidence type="ECO:0000259" key="4">
    <source>
        <dbReference type="Pfam" id="PF18799"/>
    </source>
</evidence>
<feature type="region of interest" description="Disordered" evidence="1">
    <location>
        <begin position="959"/>
        <end position="990"/>
    </location>
</feature>
<feature type="compositionally biased region" description="Low complexity" evidence="1">
    <location>
        <begin position="285"/>
        <end position="308"/>
    </location>
</feature>
<dbReference type="Pfam" id="PF18857">
    <property type="entry name" value="LPD38"/>
    <property type="match status" value="1"/>
</dbReference>
<feature type="domain" description="ART-PolyVal-like" evidence="2">
    <location>
        <begin position="2010"/>
        <end position="2140"/>
    </location>
</feature>
<protein>
    <submittedName>
        <fullName evidence="6">LPD5 domain-containing protein</fullName>
    </submittedName>
</protein>
<evidence type="ECO:0000313" key="6">
    <source>
        <dbReference type="EMBL" id="MDH0363468.1"/>
    </source>
</evidence>
<dbReference type="InterPro" id="IPR041047">
    <property type="entry name" value="LPD1"/>
</dbReference>
<accession>A0AA42L2G7</accession>